<evidence type="ECO:0000313" key="2">
    <source>
        <dbReference type="EMBL" id="THG96181.1"/>
    </source>
</evidence>
<name>A0A4S4KDK9_9APHY</name>
<accession>A0A4S4KDK9</accession>
<sequence length="211" mass="23366">MPVSDFDFISDFSALDELIQLIYQGSYKFVLISSVDSVSWTIHLGLTGSEGRWWKGKWTEKDIDKFIGHKSSSKLVETFADRLAETIVQGELYIGDWSPDKGAHINLTLGPSANTPVHVQLAEMEPQDAAAYASQNAAKIKQLEVQLAKAQEEIKETKRHPPPVERKPSENLLASRAKGSGPSGKPVKGASLANPNKKARKYQELEFEDDD</sequence>
<evidence type="ECO:0000256" key="1">
    <source>
        <dbReference type="SAM" id="MobiDB-lite"/>
    </source>
</evidence>
<dbReference type="Proteomes" id="UP000309038">
    <property type="component" value="Unassembled WGS sequence"/>
</dbReference>
<evidence type="ECO:0000313" key="3">
    <source>
        <dbReference type="Proteomes" id="UP000309038"/>
    </source>
</evidence>
<feature type="region of interest" description="Disordered" evidence="1">
    <location>
        <begin position="153"/>
        <end position="211"/>
    </location>
</feature>
<comment type="caution">
    <text evidence="2">The sequence shown here is derived from an EMBL/GenBank/DDBJ whole genome shotgun (WGS) entry which is preliminary data.</text>
</comment>
<dbReference type="EMBL" id="SGPJ01000255">
    <property type="protein sequence ID" value="THG96181.1"/>
    <property type="molecule type" value="Genomic_DNA"/>
</dbReference>
<protein>
    <submittedName>
        <fullName evidence="2">Uncharacterized protein</fullName>
    </submittedName>
</protein>
<dbReference type="AlphaFoldDB" id="A0A4S4KDK9"/>
<proteinExistence type="predicted"/>
<feature type="compositionally biased region" description="Low complexity" evidence="1">
    <location>
        <begin position="177"/>
        <end position="191"/>
    </location>
</feature>
<organism evidence="2 3">
    <name type="scientific">Hermanssonia centrifuga</name>
    <dbReference type="NCBI Taxonomy" id="98765"/>
    <lineage>
        <taxon>Eukaryota</taxon>
        <taxon>Fungi</taxon>
        <taxon>Dikarya</taxon>
        <taxon>Basidiomycota</taxon>
        <taxon>Agaricomycotina</taxon>
        <taxon>Agaricomycetes</taxon>
        <taxon>Polyporales</taxon>
        <taxon>Meruliaceae</taxon>
        <taxon>Hermanssonia</taxon>
    </lineage>
</organism>
<reference evidence="2 3" key="1">
    <citation type="submission" date="2019-02" db="EMBL/GenBank/DDBJ databases">
        <title>Genome sequencing of the rare red list fungi Phlebia centrifuga.</title>
        <authorList>
            <person name="Buettner E."/>
            <person name="Kellner H."/>
        </authorList>
    </citation>
    <scope>NUCLEOTIDE SEQUENCE [LARGE SCALE GENOMIC DNA]</scope>
    <source>
        <strain evidence="2 3">DSM 108282</strain>
    </source>
</reference>
<gene>
    <name evidence="2" type="ORF">EW026_g5611</name>
</gene>
<keyword evidence="3" id="KW-1185">Reference proteome</keyword>